<evidence type="ECO:0000313" key="2">
    <source>
        <dbReference type="Proteomes" id="UP001597110"/>
    </source>
</evidence>
<organism evidence="1 2">
    <name type="scientific">Lysobacter brunescens</name>
    <dbReference type="NCBI Taxonomy" id="262323"/>
    <lineage>
        <taxon>Bacteria</taxon>
        <taxon>Pseudomonadati</taxon>
        <taxon>Pseudomonadota</taxon>
        <taxon>Gammaproteobacteria</taxon>
        <taxon>Lysobacterales</taxon>
        <taxon>Lysobacteraceae</taxon>
        <taxon>Lysobacter</taxon>
    </lineage>
</organism>
<comment type="caution">
    <text evidence="1">The sequence shown here is derived from an EMBL/GenBank/DDBJ whole genome shotgun (WGS) entry which is preliminary data.</text>
</comment>
<gene>
    <name evidence="1" type="ORF">ACFQ0E_15465</name>
</gene>
<sequence>MTAAKIKPGAVFVTRAKKTRTPSRRVLLVKDGRVAYSSGGDTIRWCSLRCFRLWLGRYQVKATRTRRARTLALDGKGAERG</sequence>
<keyword evidence="2" id="KW-1185">Reference proteome</keyword>
<evidence type="ECO:0000313" key="1">
    <source>
        <dbReference type="EMBL" id="MFD0726996.1"/>
    </source>
</evidence>
<name>A0ABW2YHF7_9GAMM</name>
<dbReference type="RefSeq" id="WP_386825323.1">
    <property type="nucleotide sequence ID" value="NZ_JBHTIF010000003.1"/>
</dbReference>
<dbReference type="EMBL" id="JBHTIF010000003">
    <property type="protein sequence ID" value="MFD0726996.1"/>
    <property type="molecule type" value="Genomic_DNA"/>
</dbReference>
<reference evidence="2" key="1">
    <citation type="journal article" date="2019" name="Int. J. Syst. Evol. Microbiol.">
        <title>The Global Catalogue of Microorganisms (GCM) 10K type strain sequencing project: providing services to taxonomists for standard genome sequencing and annotation.</title>
        <authorList>
            <consortium name="The Broad Institute Genomics Platform"/>
            <consortium name="The Broad Institute Genome Sequencing Center for Infectious Disease"/>
            <person name="Wu L."/>
            <person name="Ma J."/>
        </authorList>
    </citation>
    <scope>NUCLEOTIDE SEQUENCE [LARGE SCALE GENOMIC DNA]</scope>
    <source>
        <strain evidence="2">CCUG 55585</strain>
    </source>
</reference>
<protein>
    <submittedName>
        <fullName evidence="1">Uncharacterized protein</fullName>
    </submittedName>
</protein>
<accession>A0ABW2YHF7</accession>
<dbReference type="Proteomes" id="UP001597110">
    <property type="component" value="Unassembled WGS sequence"/>
</dbReference>
<proteinExistence type="predicted"/>